<dbReference type="GO" id="GO:0046872">
    <property type="term" value="F:metal ion binding"/>
    <property type="evidence" value="ECO:0007669"/>
    <property type="project" value="UniProtKB-KW"/>
</dbReference>
<evidence type="ECO:0000256" key="3">
    <source>
        <dbReference type="ARBA" id="ARBA00022723"/>
    </source>
</evidence>
<keyword evidence="8" id="KW-1185">Reference proteome</keyword>
<evidence type="ECO:0000313" key="7">
    <source>
        <dbReference type="EMBL" id="KAG5546088.1"/>
    </source>
</evidence>
<keyword evidence="4" id="KW-0378">Hydrolase</keyword>
<dbReference type="PANTHER" id="PTHR43200">
    <property type="entry name" value="PHOSPHATASE"/>
    <property type="match status" value="1"/>
</dbReference>
<evidence type="ECO:0000256" key="2">
    <source>
        <dbReference type="ARBA" id="ARBA00009759"/>
    </source>
</evidence>
<proteinExistence type="inferred from homology"/>
<comment type="cofactor">
    <cofactor evidence="1 6">
        <name>Mg(2+)</name>
        <dbReference type="ChEBI" id="CHEBI:18420"/>
    </cofactor>
</comment>
<protein>
    <submittedName>
        <fullName evidence="7">Uncharacterized protein</fullName>
    </submittedName>
</protein>
<dbReference type="InterPro" id="IPR051090">
    <property type="entry name" value="Inositol_monoP_superfamily"/>
</dbReference>
<dbReference type="PANTHER" id="PTHR43200:SF6">
    <property type="entry name" value="3'(2'),5'-BISPHOSPHATE NUCLEOTIDASE"/>
    <property type="match status" value="1"/>
</dbReference>
<dbReference type="GO" id="GO:0008441">
    <property type="term" value="F:3'(2'),5'-bisphosphate nucleotidase activity"/>
    <property type="evidence" value="ECO:0007669"/>
    <property type="project" value="TreeGrafter"/>
</dbReference>
<evidence type="ECO:0000256" key="5">
    <source>
        <dbReference type="ARBA" id="ARBA00022842"/>
    </source>
</evidence>
<dbReference type="Proteomes" id="UP000823749">
    <property type="component" value="Chromosome 6"/>
</dbReference>
<dbReference type="Gene3D" id="3.40.190.80">
    <property type="match status" value="1"/>
</dbReference>
<comment type="caution">
    <text evidence="7">The sequence shown here is derived from an EMBL/GenBank/DDBJ whole genome shotgun (WGS) entry which is preliminary data.</text>
</comment>
<feature type="binding site" evidence="6">
    <location>
        <position position="269"/>
    </location>
    <ligand>
        <name>Mg(2+)</name>
        <dbReference type="ChEBI" id="CHEBI:18420"/>
        <label>1</label>
        <note>catalytic</note>
    </ligand>
</feature>
<keyword evidence="5 6" id="KW-0460">Magnesium</keyword>
<dbReference type="Pfam" id="PF00459">
    <property type="entry name" value="Inositol_P"/>
    <property type="match status" value="1"/>
</dbReference>
<reference evidence="7 8" key="1">
    <citation type="submission" date="2020-08" db="EMBL/GenBank/DDBJ databases">
        <title>Plant Genome Project.</title>
        <authorList>
            <person name="Zhang R.-G."/>
        </authorList>
    </citation>
    <scope>NUCLEOTIDE SEQUENCE [LARGE SCALE GENOMIC DNA]</scope>
    <source>
        <strain evidence="7">WSP0</strain>
        <tissue evidence="7">Leaf</tissue>
    </source>
</reference>
<sequence>MNLREESSRFGSLRGMILRNLSSSSSAFFSANQSPFFSPRTSICQIPPQSDLPSNISSNGGDLLVSGLEIPNPKPLTNDRFPSSDVSPIPATSISSDFQKLNRAASPTGNYNSTPSCYGIGSSSDYFRCREQQKKLGQYHGTSYSPTSTSFSPNRLRSCDVYIGFHGWKPLLLGFTNWLRAELEVQGVSCFVTDRARCRNSRKHRIIERAMDACTFGVQGLIFSLKQKLGVKAPPVRIDSQAKYGALSRGDGAIYLRFPHKEYREKIWDHAAGAIVVTEAGDVVTDAGGNPLDFCKGWYLDLNMGMFVTNPKLMPMLLKAVRESLDEKASSL</sequence>
<gene>
    <name evidence="7" type="ORF">RHGRI_018310</name>
</gene>
<evidence type="ECO:0000313" key="8">
    <source>
        <dbReference type="Proteomes" id="UP000823749"/>
    </source>
</evidence>
<keyword evidence="3 6" id="KW-0479">Metal-binding</keyword>
<dbReference type="GO" id="GO:0000103">
    <property type="term" value="P:sulfate assimilation"/>
    <property type="evidence" value="ECO:0007669"/>
    <property type="project" value="TreeGrafter"/>
</dbReference>
<evidence type="ECO:0000256" key="1">
    <source>
        <dbReference type="ARBA" id="ARBA00001946"/>
    </source>
</evidence>
<evidence type="ECO:0000256" key="6">
    <source>
        <dbReference type="PIRSR" id="PIRSR600760-2"/>
    </source>
</evidence>
<dbReference type="AlphaFoldDB" id="A0AAV6K132"/>
<dbReference type="SUPFAM" id="SSF56655">
    <property type="entry name" value="Carbohydrate phosphatase"/>
    <property type="match status" value="1"/>
</dbReference>
<dbReference type="EMBL" id="JACTNZ010000006">
    <property type="protein sequence ID" value="KAG5546088.1"/>
    <property type="molecule type" value="Genomic_DNA"/>
</dbReference>
<name>A0AAV6K132_9ERIC</name>
<dbReference type="InterPro" id="IPR000760">
    <property type="entry name" value="Inositol_monophosphatase-like"/>
</dbReference>
<evidence type="ECO:0000256" key="4">
    <source>
        <dbReference type="ARBA" id="ARBA00022801"/>
    </source>
</evidence>
<organism evidence="7 8">
    <name type="scientific">Rhododendron griersonianum</name>
    <dbReference type="NCBI Taxonomy" id="479676"/>
    <lineage>
        <taxon>Eukaryota</taxon>
        <taxon>Viridiplantae</taxon>
        <taxon>Streptophyta</taxon>
        <taxon>Embryophyta</taxon>
        <taxon>Tracheophyta</taxon>
        <taxon>Spermatophyta</taxon>
        <taxon>Magnoliopsida</taxon>
        <taxon>eudicotyledons</taxon>
        <taxon>Gunneridae</taxon>
        <taxon>Pentapetalae</taxon>
        <taxon>asterids</taxon>
        <taxon>Ericales</taxon>
        <taxon>Ericaceae</taxon>
        <taxon>Ericoideae</taxon>
        <taxon>Rhodoreae</taxon>
        <taxon>Rhododendron</taxon>
    </lineage>
</organism>
<comment type="similarity">
    <text evidence="2">Belongs to the inositol monophosphatase superfamily.</text>
</comment>
<accession>A0AAV6K132</accession>